<evidence type="ECO:0000256" key="4">
    <source>
        <dbReference type="ARBA" id="ARBA00022989"/>
    </source>
</evidence>
<reference evidence="7 8" key="1">
    <citation type="journal article" date="2023" name="Commun. Biol.">
        <title>Reorganization of the ancestral sex-determining regions during the evolution of trioecy in Pleodorina starrii.</title>
        <authorList>
            <person name="Takahashi K."/>
            <person name="Suzuki S."/>
            <person name="Kawai-Toyooka H."/>
            <person name="Yamamoto K."/>
            <person name="Hamaji T."/>
            <person name="Ootsuki R."/>
            <person name="Yamaguchi H."/>
            <person name="Kawachi M."/>
            <person name="Higashiyama T."/>
            <person name="Nozaki H."/>
        </authorList>
    </citation>
    <scope>NUCLEOTIDE SEQUENCE [LARGE SCALE GENOMIC DNA]</scope>
    <source>
        <strain evidence="7 8">NIES-4479</strain>
    </source>
</reference>
<dbReference type="GO" id="GO:0005886">
    <property type="term" value="C:plasma membrane"/>
    <property type="evidence" value="ECO:0007669"/>
    <property type="project" value="UniProtKB-SubCell"/>
</dbReference>
<dbReference type="InterPro" id="IPR007603">
    <property type="entry name" value="Choline_transptr-like"/>
</dbReference>
<feature type="transmembrane region" description="Helical" evidence="6">
    <location>
        <begin position="207"/>
        <end position="233"/>
    </location>
</feature>
<dbReference type="GO" id="GO:0022857">
    <property type="term" value="F:transmembrane transporter activity"/>
    <property type="evidence" value="ECO:0007669"/>
    <property type="project" value="UniProtKB-UniRule"/>
</dbReference>
<feature type="transmembrane region" description="Helical" evidence="6">
    <location>
        <begin position="114"/>
        <end position="133"/>
    </location>
</feature>
<dbReference type="AlphaFoldDB" id="A0A9W6FAI1"/>
<name>A0A9W6FAI1_9CHLO</name>
<protein>
    <recommendedName>
        <fullName evidence="6">Choline transporter-like protein</fullName>
    </recommendedName>
</protein>
<comment type="subcellular location">
    <subcellularLocation>
        <location evidence="6">Cell membrane</location>
        <topology evidence="6">Multi-pass membrane protein</topology>
    </subcellularLocation>
    <subcellularLocation>
        <location evidence="1">Membrane</location>
        <topology evidence="1">Multi-pass membrane protein</topology>
    </subcellularLocation>
</comment>
<gene>
    <name evidence="7" type="primary">PLEST001359</name>
    <name evidence="7" type="ORF">PLESTB_001794700</name>
</gene>
<feature type="transmembrane region" description="Helical" evidence="6">
    <location>
        <begin position="442"/>
        <end position="463"/>
    </location>
</feature>
<dbReference type="PANTHER" id="PTHR12385">
    <property type="entry name" value="CHOLINE TRANSPORTER-LIKE (SLC FAMILY 44)"/>
    <property type="match status" value="1"/>
</dbReference>
<evidence type="ECO:0000313" key="8">
    <source>
        <dbReference type="Proteomes" id="UP001165080"/>
    </source>
</evidence>
<feature type="transmembrane region" description="Helical" evidence="6">
    <location>
        <begin position="140"/>
        <end position="159"/>
    </location>
</feature>
<comment type="caution">
    <text evidence="7">The sequence shown here is derived from an EMBL/GenBank/DDBJ whole genome shotgun (WGS) entry which is preliminary data.</text>
</comment>
<sequence length="603" mass="65870">MDVESRPGGIFAPTQTDAHYLHQSGVSIYNADKRSRNDVCFTIAYVLLAAVTVGWGIAVFVNADTDSAFYTNGFYSNSTSCDIQQYRAAHPNLTDDDLHEDATFTKSFNKAVSIWLPISAGLAVFFSVAYLLLFRRFAKAMVILSLVLSVALTLGLGIVCFLQGAHFMGVILVVFAVLGALFYWFIRRNLQLCAELLALSARALYENVALVPAALLIKLAGAAVLLYGFAAFISAFQVGSAKRNPAVLDFPPASNEDAVCYDDFGVRVNCCVFETKLWATAYAVVCAVFISWTVMLTLEIKLYTVADTLSQWYFSAPAPGSGSAALGGSGGVSNLARGSVRLALKHCLTTSFGSVAFASAILAAINFVRRMLSQAARNNIICCIINCVAQPILALMEKFTRFATIATAITGQAFVPSARVVYDTLKRNFLQTYSMWWVPDRVLGFTVFLLSLSWGGIVVGATYGMTKNKDENTQWGVPIVVGILAFILMAYLLSFVSGLLLDAVNTLYICYALDKDQRRVTHPEVHSMFAQIPGLAVENPDGNVMYGAPDANQYQQPQQQYQYQQPQQQSPYVGVYQGQPVAYPAPAGYNTYLPVQQQQETRI</sequence>
<organism evidence="7 8">
    <name type="scientific">Pleodorina starrii</name>
    <dbReference type="NCBI Taxonomy" id="330485"/>
    <lineage>
        <taxon>Eukaryota</taxon>
        <taxon>Viridiplantae</taxon>
        <taxon>Chlorophyta</taxon>
        <taxon>core chlorophytes</taxon>
        <taxon>Chlorophyceae</taxon>
        <taxon>CS clade</taxon>
        <taxon>Chlamydomonadales</taxon>
        <taxon>Volvocaceae</taxon>
        <taxon>Pleodorina</taxon>
    </lineage>
</organism>
<feature type="transmembrane region" description="Helical" evidence="6">
    <location>
        <begin position="402"/>
        <end position="422"/>
    </location>
</feature>
<feature type="transmembrane region" description="Helical" evidence="6">
    <location>
        <begin position="475"/>
        <end position="501"/>
    </location>
</feature>
<dbReference type="PANTHER" id="PTHR12385:SF98">
    <property type="entry name" value="CHOLINE TRANSPORTER-LIKE PROTEIN"/>
    <property type="match status" value="1"/>
</dbReference>
<evidence type="ECO:0000256" key="5">
    <source>
        <dbReference type="ARBA" id="ARBA00023136"/>
    </source>
</evidence>
<comment type="similarity">
    <text evidence="2 6">Belongs to the CTL (choline transporter-like) family.</text>
</comment>
<feature type="transmembrane region" description="Helical" evidence="6">
    <location>
        <begin position="39"/>
        <end position="61"/>
    </location>
</feature>
<feature type="transmembrane region" description="Helical" evidence="6">
    <location>
        <begin position="347"/>
        <end position="369"/>
    </location>
</feature>
<dbReference type="EMBL" id="BRXU01000050">
    <property type="protein sequence ID" value="GLC61711.1"/>
    <property type="molecule type" value="Genomic_DNA"/>
</dbReference>
<keyword evidence="5 6" id="KW-0472">Membrane</keyword>
<feature type="transmembrane region" description="Helical" evidence="6">
    <location>
        <begin position="375"/>
        <end position="395"/>
    </location>
</feature>
<evidence type="ECO:0000256" key="6">
    <source>
        <dbReference type="RuleBase" id="RU368066"/>
    </source>
</evidence>
<keyword evidence="8" id="KW-1185">Reference proteome</keyword>
<dbReference type="Pfam" id="PF04515">
    <property type="entry name" value="Choline_transpo"/>
    <property type="match status" value="1"/>
</dbReference>
<dbReference type="Proteomes" id="UP001165080">
    <property type="component" value="Unassembled WGS sequence"/>
</dbReference>
<accession>A0A9W6FAI1</accession>
<dbReference type="OrthoDB" id="420519at2759"/>
<evidence type="ECO:0000256" key="1">
    <source>
        <dbReference type="ARBA" id="ARBA00004141"/>
    </source>
</evidence>
<evidence type="ECO:0000313" key="7">
    <source>
        <dbReference type="EMBL" id="GLC61711.1"/>
    </source>
</evidence>
<proteinExistence type="inferred from homology"/>
<keyword evidence="4 6" id="KW-1133">Transmembrane helix</keyword>
<feature type="transmembrane region" description="Helical" evidence="6">
    <location>
        <begin position="165"/>
        <end position="186"/>
    </location>
</feature>
<evidence type="ECO:0000256" key="3">
    <source>
        <dbReference type="ARBA" id="ARBA00022692"/>
    </source>
</evidence>
<keyword evidence="3 6" id="KW-0812">Transmembrane</keyword>
<evidence type="ECO:0000256" key="2">
    <source>
        <dbReference type="ARBA" id="ARBA00007168"/>
    </source>
</evidence>
<feature type="transmembrane region" description="Helical" evidence="6">
    <location>
        <begin position="277"/>
        <end position="298"/>
    </location>
</feature>
<comment type="function">
    <text evidence="6">Choline transporter.</text>
</comment>